<reference evidence="2" key="1">
    <citation type="submission" date="2022-12" db="EMBL/GenBank/DDBJ databases">
        <title>Phocaeicola acetigenes sp. nov., isolated feces from a healthy human.</title>
        <authorList>
            <person name="Do H."/>
            <person name="Ha Y.B."/>
            <person name="Kim J.-S."/>
            <person name="Suh M.K."/>
            <person name="Kim H.S."/>
            <person name="Lee J.-S."/>
        </authorList>
    </citation>
    <scope>NUCLEOTIDE SEQUENCE</scope>
    <source>
        <strain evidence="2">KGMB11183</strain>
    </source>
</reference>
<accession>A0ABT4PFG8</accession>
<keyword evidence="1" id="KW-1133">Transmembrane helix</keyword>
<protein>
    <recommendedName>
        <fullName evidence="4">DUF3098 domain-containing protein</fullName>
    </recommendedName>
</protein>
<dbReference type="Proteomes" id="UP001141933">
    <property type="component" value="Unassembled WGS sequence"/>
</dbReference>
<organism evidence="2 3">
    <name type="scientific">Phocaeicola acetigenes</name>
    <dbReference type="NCBI Taxonomy" id="3016083"/>
    <lineage>
        <taxon>Bacteria</taxon>
        <taxon>Pseudomonadati</taxon>
        <taxon>Bacteroidota</taxon>
        <taxon>Bacteroidia</taxon>
        <taxon>Bacteroidales</taxon>
        <taxon>Bacteroidaceae</taxon>
        <taxon>Phocaeicola</taxon>
    </lineage>
</organism>
<feature type="transmembrane region" description="Helical" evidence="1">
    <location>
        <begin position="87"/>
        <end position="107"/>
    </location>
</feature>
<evidence type="ECO:0000256" key="1">
    <source>
        <dbReference type="SAM" id="Phobius"/>
    </source>
</evidence>
<keyword evidence="1" id="KW-0472">Membrane</keyword>
<keyword evidence="1" id="KW-0812">Transmembrane</keyword>
<name>A0ABT4PFG8_9BACT</name>
<evidence type="ECO:0008006" key="4">
    <source>
        <dbReference type="Google" id="ProtNLM"/>
    </source>
</evidence>
<gene>
    <name evidence="2" type="ORF">O6P32_03630</name>
</gene>
<keyword evidence="3" id="KW-1185">Reference proteome</keyword>
<feature type="transmembrane region" description="Helical" evidence="1">
    <location>
        <begin position="49"/>
        <end position="67"/>
    </location>
</feature>
<evidence type="ECO:0000313" key="2">
    <source>
        <dbReference type="EMBL" id="MCZ8371796.1"/>
    </source>
</evidence>
<comment type="caution">
    <text evidence="2">The sequence shown here is derived from an EMBL/GenBank/DDBJ whole genome shotgun (WGS) entry which is preliminary data.</text>
</comment>
<dbReference type="EMBL" id="JAPZVM010000002">
    <property type="protein sequence ID" value="MCZ8371796.1"/>
    <property type="molecule type" value="Genomic_DNA"/>
</dbReference>
<evidence type="ECO:0000313" key="3">
    <source>
        <dbReference type="Proteomes" id="UP001141933"/>
    </source>
</evidence>
<proteinExistence type="predicted"/>
<sequence length="116" mass="13650">MTEKDKGIKKALQQQPTYRLSSNFTYRMMLRIEEEARLKEKRMELRMRIALILTVIAAIGCIGWLYGKTMLNALRTSTSHLWGHISLDFYLPIAGALVLLFFFNRWLRKKYGHLLT</sequence>
<dbReference type="RefSeq" id="WP_178266099.1">
    <property type="nucleotide sequence ID" value="NZ_JAPZVM010000002.1"/>
</dbReference>